<feature type="region of interest" description="Disordered" evidence="1">
    <location>
        <begin position="47"/>
        <end position="73"/>
    </location>
</feature>
<keyword evidence="3" id="KW-1185">Reference proteome</keyword>
<dbReference type="AlphaFoldDB" id="A0A1H6C402"/>
<gene>
    <name evidence="2" type="ORF">SAMN04488244_1307</name>
</gene>
<accession>A0A1H6C402</accession>
<reference evidence="3" key="1">
    <citation type="submission" date="2016-10" db="EMBL/GenBank/DDBJ databases">
        <authorList>
            <person name="Varghese N."/>
            <person name="Submissions S."/>
        </authorList>
    </citation>
    <scope>NUCLEOTIDE SEQUENCE [LARGE SCALE GENOMIC DNA]</scope>
    <source>
        <strain evidence="3">CGMCC 1.7062</strain>
    </source>
</reference>
<evidence type="ECO:0000313" key="2">
    <source>
        <dbReference type="EMBL" id="SEG67355.1"/>
    </source>
</evidence>
<organism evidence="2 3">
    <name type="scientific">Vibrio hangzhouensis</name>
    <dbReference type="NCBI Taxonomy" id="462991"/>
    <lineage>
        <taxon>Bacteria</taxon>
        <taxon>Pseudomonadati</taxon>
        <taxon>Pseudomonadota</taxon>
        <taxon>Gammaproteobacteria</taxon>
        <taxon>Vibrionales</taxon>
        <taxon>Vibrionaceae</taxon>
        <taxon>Vibrio</taxon>
    </lineage>
</organism>
<proteinExistence type="predicted"/>
<evidence type="ECO:0008006" key="4">
    <source>
        <dbReference type="Google" id="ProtNLM"/>
    </source>
</evidence>
<dbReference type="EMBL" id="FNVG01000030">
    <property type="protein sequence ID" value="SEG67355.1"/>
    <property type="molecule type" value="Genomic_DNA"/>
</dbReference>
<name>A0A1H6C402_9VIBR</name>
<evidence type="ECO:0000313" key="3">
    <source>
        <dbReference type="Proteomes" id="UP000236721"/>
    </source>
</evidence>
<evidence type="ECO:0000256" key="1">
    <source>
        <dbReference type="SAM" id="MobiDB-lite"/>
    </source>
</evidence>
<dbReference type="RefSeq" id="WP_103882148.1">
    <property type="nucleotide sequence ID" value="NZ_FNVG01000030.1"/>
</dbReference>
<dbReference type="Proteomes" id="UP000236721">
    <property type="component" value="Unassembled WGS sequence"/>
</dbReference>
<sequence length="73" mass="7964">MNKLLVIAIALQLALAFSTEGLTRALAELTAFLLTLVLFYQVKQGKEVGAQKRRVADSKPATKLEKSTRSTTT</sequence>
<protein>
    <recommendedName>
        <fullName evidence="4">O-succinylbenzoic acid--CoA ligase</fullName>
    </recommendedName>
</protein>